<keyword evidence="9" id="KW-1185">Reference proteome</keyword>
<dbReference type="PANTHER" id="PTHR11848">
    <property type="entry name" value="TGF-BETA FAMILY"/>
    <property type="match status" value="1"/>
</dbReference>
<accession>A0A1B0CLN7</accession>
<evidence type="ECO:0000313" key="9">
    <source>
        <dbReference type="Proteomes" id="UP000092461"/>
    </source>
</evidence>
<feature type="domain" description="TGF-beta family profile" evidence="7">
    <location>
        <begin position="326"/>
        <end position="440"/>
    </location>
</feature>
<evidence type="ECO:0000256" key="4">
    <source>
        <dbReference type="ARBA" id="ARBA00023030"/>
    </source>
</evidence>
<dbReference type="Pfam" id="PF00019">
    <property type="entry name" value="TGF_beta"/>
    <property type="match status" value="1"/>
</dbReference>
<evidence type="ECO:0000256" key="2">
    <source>
        <dbReference type="ARBA" id="ARBA00006656"/>
    </source>
</evidence>
<dbReference type="GO" id="GO:0008083">
    <property type="term" value="F:growth factor activity"/>
    <property type="evidence" value="ECO:0007669"/>
    <property type="project" value="UniProtKB-KW"/>
</dbReference>
<evidence type="ECO:0000259" key="7">
    <source>
        <dbReference type="PROSITE" id="PS51362"/>
    </source>
</evidence>
<dbReference type="EnsemblMetazoa" id="LLOJ005524-RA">
    <property type="protein sequence ID" value="LLOJ005524-PA"/>
    <property type="gene ID" value="LLOJ005524"/>
</dbReference>
<comment type="subcellular location">
    <subcellularLocation>
        <location evidence="1">Secreted</location>
    </subcellularLocation>
</comment>
<keyword evidence="3" id="KW-0964">Secreted</keyword>
<evidence type="ECO:0000256" key="3">
    <source>
        <dbReference type="ARBA" id="ARBA00022525"/>
    </source>
</evidence>
<dbReference type="Gene3D" id="2.10.90.10">
    <property type="entry name" value="Cystine-knot cytokines"/>
    <property type="match status" value="1"/>
</dbReference>
<dbReference type="Proteomes" id="UP000092461">
    <property type="component" value="Unassembled WGS sequence"/>
</dbReference>
<keyword evidence="5" id="KW-1015">Disulfide bond</keyword>
<protein>
    <recommendedName>
        <fullName evidence="7">TGF-beta family profile domain-containing protein</fullName>
    </recommendedName>
</protein>
<dbReference type="InterPro" id="IPR015615">
    <property type="entry name" value="TGF-beta-rel"/>
</dbReference>
<reference evidence="8" key="1">
    <citation type="submission" date="2020-05" db="UniProtKB">
        <authorList>
            <consortium name="EnsemblMetazoa"/>
        </authorList>
    </citation>
    <scope>IDENTIFICATION</scope>
    <source>
        <strain evidence="8">Jacobina</strain>
    </source>
</reference>
<evidence type="ECO:0000256" key="5">
    <source>
        <dbReference type="ARBA" id="ARBA00023157"/>
    </source>
</evidence>
<name>A0A1B0CLN7_LUTLO</name>
<dbReference type="PROSITE" id="PS00250">
    <property type="entry name" value="TGF_BETA_1"/>
    <property type="match status" value="1"/>
</dbReference>
<dbReference type="InterPro" id="IPR017948">
    <property type="entry name" value="TGFb_CS"/>
</dbReference>
<dbReference type="InterPro" id="IPR001111">
    <property type="entry name" value="TGF-b_propeptide"/>
</dbReference>
<dbReference type="SMART" id="SM00204">
    <property type="entry name" value="TGFB"/>
    <property type="match status" value="1"/>
</dbReference>
<sequence length="440" mass="51666">MALGELQCFNLRYFKISSSIWRTFRRRRRTLFKPFCRSHCNGSNLLNILIISLIVLSNFVIISKCEQWHKRLEDNEDFETQSESLSSSDLERLHQLVKIGLNITHLPNVHQINISQKEYAEKYKMYLERIQQRMRNDIDSMNEDEGELVFNSFTPSPTTQFRHRRPRSISNDLVFVRFPLPEAEQPPPGVEEATLRLLLQNRYHQSHRNDTDDPSVSIKVYQLIEPYGRIFLDGQIVMLHHLTDSKWIELDVCRAVESWLDARHQNLGLEIHCDGCHRNGLHIVHDVSQFGDTDEDANPALNIVTRAVQREKRSRQYKHYIQHPIRRPRQTDCQKNNQKCCRHRMEVAFKDVKGYEFIIQPKSFDAGFCRGKCPPKYNPAHHHALLQSLIWKQDKNKAPRPCCAPLKLIDLEVLHVDERDPTKLKVATWTDMRVLECACS</sequence>
<dbReference type="InterPro" id="IPR029034">
    <property type="entry name" value="Cystine-knot_cytokine"/>
</dbReference>
<evidence type="ECO:0000256" key="6">
    <source>
        <dbReference type="RuleBase" id="RU000354"/>
    </source>
</evidence>
<dbReference type="CDD" id="cd13755">
    <property type="entry name" value="TGF_beta_maverick"/>
    <property type="match status" value="1"/>
</dbReference>
<dbReference type="InterPro" id="IPR001839">
    <property type="entry name" value="TGF-b_C"/>
</dbReference>
<dbReference type="Pfam" id="PF00688">
    <property type="entry name" value="TGFb_propeptide"/>
    <property type="match status" value="1"/>
</dbReference>
<dbReference type="VEuPathDB" id="VectorBase:LLONM1_004944"/>
<dbReference type="EMBL" id="AJWK01017465">
    <property type="status" value="NOT_ANNOTATED_CDS"/>
    <property type="molecule type" value="Genomic_DNA"/>
</dbReference>
<evidence type="ECO:0000313" key="8">
    <source>
        <dbReference type="EnsemblMetazoa" id="LLOJ005524-PA"/>
    </source>
</evidence>
<dbReference type="VEuPathDB" id="VectorBase:LLOJ005524"/>
<comment type="similarity">
    <text evidence="2 6">Belongs to the TGF-beta family.</text>
</comment>
<evidence type="ECO:0000256" key="1">
    <source>
        <dbReference type="ARBA" id="ARBA00004613"/>
    </source>
</evidence>
<proteinExistence type="inferred from homology"/>
<dbReference type="AlphaFoldDB" id="A0A1B0CLN7"/>
<dbReference type="FunFam" id="2.10.90.10:FF:000058">
    <property type="entry name" value="Maverick"/>
    <property type="match status" value="1"/>
</dbReference>
<dbReference type="GO" id="GO:0005615">
    <property type="term" value="C:extracellular space"/>
    <property type="evidence" value="ECO:0007669"/>
    <property type="project" value="TreeGrafter"/>
</dbReference>
<dbReference type="PANTHER" id="PTHR11848:SF119">
    <property type="entry name" value="TGF-BETA FAMILY PROFILE DOMAIN-CONTAINING PROTEIN"/>
    <property type="match status" value="1"/>
</dbReference>
<dbReference type="PROSITE" id="PS51362">
    <property type="entry name" value="TGF_BETA_2"/>
    <property type="match status" value="1"/>
</dbReference>
<keyword evidence="4 6" id="KW-0339">Growth factor</keyword>
<dbReference type="SUPFAM" id="SSF57501">
    <property type="entry name" value="Cystine-knot cytokines"/>
    <property type="match status" value="1"/>
</dbReference>
<dbReference type="Gene3D" id="2.60.120.970">
    <property type="match status" value="1"/>
</dbReference>
<organism evidence="8 9">
    <name type="scientific">Lutzomyia longipalpis</name>
    <name type="common">Sand fly</name>
    <dbReference type="NCBI Taxonomy" id="7200"/>
    <lineage>
        <taxon>Eukaryota</taxon>
        <taxon>Metazoa</taxon>
        <taxon>Ecdysozoa</taxon>
        <taxon>Arthropoda</taxon>
        <taxon>Hexapoda</taxon>
        <taxon>Insecta</taxon>
        <taxon>Pterygota</taxon>
        <taxon>Neoptera</taxon>
        <taxon>Endopterygota</taxon>
        <taxon>Diptera</taxon>
        <taxon>Nematocera</taxon>
        <taxon>Psychodoidea</taxon>
        <taxon>Psychodidae</taxon>
        <taxon>Lutzomyia</taxon>
        <taxon>Lutzomyia</taxon>
    </lineage>
</organism>
<dbReference type="GO" id="GO:0005125">
    <property type="term" value="F:cytokine activity"/>
    <property type="evidence" value="ECO:0007669"/>
    <property type="project" value="TreeGrafter"/>
</dbReference>